<evidence type="ECO:0000256" key="6">
    <source>
        <dbReference type="ARBA" id="ARBA00023136"/>
    </source>
</evidence>
<feature type="transmembrane region" description="Helical" evidence="12">
    <location>
        <begin position="1036"/>
        <end position="1056"/>
    </location>
</feature>
<feature type="signal peptide" evidence="13">
    <location>
        <begin position="1"/>
        <end position="20"/>
    </location>
</feature>
<dbReference type="InterPro" id="IPR057244">
    <property type="entry name" value="GAIN_B"/>
</dbReference>
<dbReference type="PROSITE" id="PS50024">
    <property type="entry name" value="SEA"/>
    <property type="match status" value="1"/>
</dbReference>
<dbReference type="InterPro" id="IPR057400">
    <property type="entry name" value="ADGRF3/5_N"/>
</dbReference>
<dbReference type="PANTHER" id="PTHR45813">
    <property type="entry name" value="IG-LIKE DOMAIN-CONTAINING PROTEIN"/>
    <property type="match status" value="1"/>
</dbReference>
<feature type="transmembrane region" description="Helical" evidence="12">
    <location>
        <begin position="1004"/>
        <end position="1024"/>
    </location>
</feature>
<dbReference type="GO" id="GO:0007189">
    <property type="term" value="P:adenylate cyclase-activating G protein-coupled receptor signaling pathway"/>
    <property type="evidence" value="ECO:0007669"/>
    <property type="project" value="TreeGrafter"/>
</dbReference>
<dbReference type="Gene3D" id="2.60.40.10">
    <property type="entry name" value="Immunoglobulins"/>
    <property type="match status" value="2"/>
</dbReference>
<dbReference type="PANTHER" id="PTHR45813:SF10">
    <property type="entry name" value="ADHESION G-PROTEIN COUPLED RECEPTOR F3"/>
    <property type="match status" value="1"/>
</dbReference>
<evidence type="ECO:0000256" key="11">
    <source>
        <dbReference type="SAM" id="MobiDB-lite"/>
    </source>
</evidence>
<feature type="domain" description="G-protein coupled receptors family 2 profile 2" evidence="17">
    <location>
        <begin position="803"/>
        <end position="1060"/>
    </location>
</feature>
<evidence type="ECO:0000313" key="20">
    <source>
        <dbReference type="Proteomes" id="UP000694892"/>
    </source>
</evidence>
<dbReference type="InterPro" id="IPR001879">
    <property type="entry name" value="GPCR_2_extracellular_dom"/>
</dbReference>
<dbReference type="SMART" id="SM00303">
    <property type="entry name" value="GPS"/>
    <property type="match status" value="1"/>
</dbReference>
<evidence type="ECO:0000256" key="13">
    <source>
        <dbReference type="SAM" id="SignalP"/>
    </source>
</evidence>
<name>A0A974CT05_XENLA</name>
<dbReference type="InterPro" id="IPR017981">
    <property type="entry name" value="GPCR_2-like_7TM"/>
</dbReference>
<dbReference type="PROSITE" id="PS50261">
    <property type="entry name" value="G_PROTEIN_RECEP_F2_4"/>
    <property type="match status" value="1"/>
</dbReference>
<dbReference type="CDD" id="cd15253">
    <property type="entry name" value="7tmB2_GPR113"/>
    <property type="match status" value="1"/>
</dbReference>
<evidence type="ECO:0000256" key="9">
    <source>
        <dbReference type="ARBA" id="ARBA00023180"/>
    </source>
</evidence>
<feature type="chain" id="PRO_5038076283" evidence="13">
    <location>
        <begin position="21"/>
        <end position="1101"/>
    </location>
</feature>
<accession>A0A974CT05</accession>
<dbReference type="Gene3D" id="4.10.1240.10">
    <property type="entry name" value="GPCR, family 2, extracellular hormone receptor domain"/>
    <property type="match status" value="1"/>
</dbReference>
<feature type="transmembrane region" description="Helical" evidence="12">
    <location>
        <begin position="884"/>
        <end position="907"/>
    </location>
</feature>
<dbReference type="OMA" id="REGIWGD"/>
<dbReference type="AlphaFoldDB" id="A0A974CT05"/>
<evidence type="ECO:0000259" key="17">
    <source>
        <dbReference type="PROSITE" id="PS50261"/>
    </source>
</evidence>
<dbReference type="PROSITE" id="PS50227">
    <property type="entry name" value="G_PROTEIN_RECEP_F2_3"/>
    <property type="match status" value="1"/>
</dbReference>
<dbReference type="GO" id="GO:0016020">
    <property type="term" value="C:membrane"/>
    <property type="evidence" value="ECO:0007669"/>
    <property type="project" value="UniProtKB-SubCell"/>
</dbReference>
<dbReference type="InterPro" id="IPR013783">
    <property type="entry name" value="Ig-like_fold"/>
</dbReference>
<feature type="transmembrane region" description="Helical" evidence="12">
    <location>
        <begin position="914"/>
        <end position="939"/>
    </location>
</feature>
<evidence type="ECO:0000256" key="3">
    <source>
        <dbReference type="ARBA" id="ARBA00022692"/>
    </source>
</evidence>
<comment type="similarity">
    <text evidence="2">Belongs to the G-protein coupled receptor 2 family. Adhesion G-protein coupled receptor (ADGR) subfamily.</text>
</comment>
<dbReference type="Gene3D" id="2.60.220.50">
    <property type="match status" value="1"/>
</dbReference>
<evidence type="ECO:0000256" key="1">
    <source>
        <dbReference type="ARBA" id="ARBA00004141"/>
    </source>
</evidence>
<dbReference type="InterPro" id="IPR046338">
    <property type="entry name" value="GAIN_dom_sf"/>
</dbReference>
<feature type="domain" description="G-protein coupled receptors family 2 profile 1" evidence="16">
    <location>
        <begin position="422"/>
        <end position="507"/>
    </location>
</feature>
<dbReference type="Pfam" id="PF25387">
    <property type="entry name" value="ADGRF3_N"/>
    <property type="match status" value="1"/>
</dbReference>
<evidence type="ECO:0000256" key="2">
    <source>
        <dbReference type="ARBA" id="ARBA00007343"/>
    </source>
</evidence>
<dbReference type="Pfam" id="PF24528">
    <property type="entry name" value="Ig_ADGRF3"/>
    <property type="match status" value="1"/>
</dbReference>
<evidence type="ECO:0000256" key="10">
    <source>
        <dbReference type="ARBA" id="ARBA00023224"/>
    </source>
</evidence>
<evidence type="ECO:0000256" key="5">
    <source>
        <dbReference type="ARBA" id="ARBA00023040"/>
    </source>
</evidence>
<comment type="subcellular location">
    <subcellularLocation>
        <location evidence="1">Membrane</location>
        <topology evidence="1">Multi-pass membrane protein</topology>
    </subcellularLocation>
</comment>
<dbReference type="InterPro" id="IPR051587">
    <property type="entry name" value="Adhesion_GPCR"/>
</dbReference>
<dbReference type="PROSITE" id="PS50221">
    <property type="entry name" value="GAIN_B"/>
    <property type="match status" value="1"/>
</dbReference>
<evidence type="ECO:0000256" key="12">
    <source>
        <dbReference type="SAM" id="Phobius"/>
    </source>
</evidence>
<keyword evidence="7" id="KW-1015">Disulfide bond</keyword>
<keyword evidence="5" id="KW-0297">G-protein coupled receptor</keyword>
<keyword evidence="10" id="KW-0807">Transducer</keyword>
<dbReference type="SMART" id="SM00409">
    <property type="entry name" value="IG"/>
    <property type="match status" value="2"/>
</dbReference>
<dbReference type="SUPFAM" id="SSF81321">
    <property type="entry name" value="Family A G protein-coupled receptor-like"/>
    <property type="match status" value="1"/>
</dbReference>
<dbReference type="SUPFAM" id="SSF111418">
    <property type="entry name" value="Hormone receptor domain"/>
    <property type="match status" value="1"/>
</dbReference>
<feature type="domain" description="SEA" evidence="14">
    <location>
        <begin position="160"/>
        <end position="279"/>
    </location>
</feature>
<dbReference type="Pfam" id="PF00002">
    <property type="entry name" value="7tm_2"/>
    <property type="match status" value="1"/>
</dbReference>
<evidence type="ECO:0000313" key="19">
    <source>
        <dbReference type="EMBL" id="OCT79060.1"/>
    </source>
</evidence>
<evidence type="ECO:0000256" key="4">
    <source>
        <dbReference type="ARBA" id="ARBA00022989"/>
    </source>
</evidence>
<dbReference type="InterPro" id="IPR007110">
    <property type="entry name" value="Ig-like_dom"/>
</dbReference>
<keyword evidence="4 12" id="KW-1133">Transmembrane helix</keyword>
<feature type="domain" description="GAIN-B" evidence="15">
    <location>
        <begin position="640"/>
        <end position="799"/>
    </location>
</feature>
<keyword evidence="3 12" id="KW-0812">Transmembrane</keyword>
<evidence type="ECO:0000259" key="18">
    <source>
        <dbReference type="PROSITE" id="PS50835"/>
    </source>
</evidence>
<evidence type="ECO:0000256" key="8">
    <source>
        <dbReference type="ARBA" id="ARBA00023170"/>
    </source>
</evidence>
<dbReference type="InterPro" id="IPR003599">
    <property type="entry name" value="Ig_sub"/>
</dbReference>
<evidence type="ECO:0000259" key="16">
    <source>
        <dbReference type="PROSITE" id="PS50227"/>
    </source>
</evidence>
<protein>
    <submittedName>
        <fullName evidence="19">Uncharacterized protein</fullName>
    </submittedName>
</protein>
<feature type="transmembrane region" description="Helical" evidence="12">
    <location>
        <begin position="808"/>
        <end position="833"/>
    </location>
</feature>
<evidence type="ECO:0000259" key="15">
    <source>
        <dbReference type="PROSITE" id="PS50221"/>
    </source>
</evidence>
<keyword evidence="13" id="KW-0732">Signal</keyword>
<dbReference type="InterPro" id="IPR000203">
    <property type="entry name" value="GPS"/>
</dbReference>
<feature type="transmembrane region" description="Helical" evidence="12">
    <location>
        <begin position="845"/>
        <end position="864"/>
    </location>
</feature>
<proteinExistence type="inferred from homology"/>
<dbReference type="InterPro" id="IPR000832">
    <property type="entry name" value="GPCR_2_secretin-like"/>
</dbReference>
<dbReference type="GO" id="GO:0007166">
    <property type="term" value="P:cell surface receptor signaling pathway"/>
    <property type="evidence" value="ECO:0007669"/>
    <property type="project" value="InterPro"/>
</dbReference>
<dbReference type="Gene3D" id="1.20.1070.10">
    <property type="entry name" value="Rhodopsin 7-helix transmembrane proteins"/>
    <property type="match status" value="1"/>
</dbReference>
<feature type="transmembrane region" description="Helical" evidence="12">
    <location>
        <begin position="959"/>
        <end position="984"/>
    </location>
</feature>
<dbReference type="SUPFAM" id="SSF48726">
    <property type="entry name" value="Immunoglobulin"/>
    <property type="match status" value="1"/>
</dbReference>
<sequence length="1101" mass="121029">MKVLFVHIIFCLGILRSSFAYLSSNHWKAKGSPEEEENDFEDKRVRRQTSSEATHEYVLYTHLLIEGFSTAEAESRLMNSTMMPYNISLNDTTSANILNLQITTECNITNFGRSCVCKAGFLWNMTSCYTYPTCAGYPFCTCLMVPNGSVPFCELPCDPSNATVALNGIFTLNQKYTTELQKSSNPAYKTLEKNITTALVFAYSGKCSPLNVSISGFSNAGGVIAHYQMLLGDPVTTGNLTASATTAVQLLQNAVNSTVTVAGMSSIEPQQLRVNMWSPIILTCTINEKMDAVDWYLITNNGTDMIFDAGTNIRISTSYPAGAGMTISTLSIARADQWSIGTYLCQFSRKGLHYNATARVNVSLLPSEIILKPIQLSFLASAGNSVRLQCCAKIDGESYRVTWTYNGKTENAYAAGTQADLQCYTLNVSAPSTDTNYNCTFINSAGQKQSAIILVTIIKDGEQFCPQTKTNDGISWGITRAGLQVTVCCASGKSGNQTRNCSANGEWMEVQDNCISLILKKALTDAQTLQNGLGNLQERVPAILSVVTDLSAVSVNNPAGVTTLVSILGIISNVSANMKVTFGASVVTDFLAVASNLSDASFSSLWKTSRSPAASNMMKSVEQFSALFKTDNDTFDILLPYIQLKRSSYGNMSNIDDYAKAFSDFNGVTTFINKETITAMLATDNITITTLVFKTIGYLLPNTTTGPFNGAQLNSVIQSTSINSAVSINLCGEIHMNFTTNFSGSNYGQRCAFWDFSQPGDGGGWSDQGCKSNVNENLTICSCNHLTSFAVLMSINAEPLFLIDEITYAGLAASILSLCVCIITECLVWKSIVRNNISYFRHISLFNIALSLLFADAFFFSATFESVKNYKFICLSITFLNHFFYLALFFWTFCQSVMLLHQLLFVFHHVRKKIFISLSLIVGYFIPALIATGTFFYFYPKQTYLHQSVCWLNPESGAIYTFAIPAGSIIIFNFMILMVVISKLSRPSVSEAHRPEEKETAKRIMKAVFVLTPVFGLTWSFGFALLNDLDSLTRQIFSYGFAGLNAFQGFFILLTCMTEKKVRDALTKKVSSRIKSSTKSSMTKSEVPKKIFKVSTISKDK</sequence>
<feature type="domain" description="Ig-like" evidence="18">
    <location>
        <begin position="366"/>
        <end position="454"/>
    </location>
</feature>
<keyword evidence="8" id="KW-0675">Receptor</keyword>
<dbReference type="FunFam" id="1.20.1070.10:FF:000058">
    <property type="entry name" value="Adhesion G protein-coupled receptor F5"/>
    <property type="match status" value="1"/>
</dbReference>
<gene>
    <name evidence="19" type="ORF">XELAEV_18030156mg</name>
</gene>
<keyword evidence="6 12" id="KW-0472">Membrane</keyword>
<dbReference type="InterPro" id="IPR000082">
    <property type="entry name" value="SEA_dom"/>
</dbReference>
<reference evidence="20" key="1">
    <citation type="journal article" date="2016" name="Nature">
        <title>Genome evolution in the allotetraploid frog Xenopus laevis.</title>
        <authorList>
            <person name="Session A.M."/>
            <person name="Uno Y."/>
            <person name="Kwon T."/>
            <person name="Chapman J.A."/>
            <person name="Toyoda A."/>
            <person name="Takahashi S."/>
            <person name="Fukui A."/>
            <person name="Hikosaka A."/>
            <person name="Suzuki A."/>
            <person name="Kondo M."/>
            <person name="van Heeringen S.J."/>
            <person name="Quigley I."/>
            <person name="Heinz S."/>
            <person name="Ogino H."/>
            <person name="Ochi H."/>
            <person name="Hellsten U."/>
            <person name="Lyons J.B."/>
            <person name="Simakov O."/>
            <person name="Putnam N."/>
            <person name="Stites J."/>
            <person name="Kuroki Y."/>
            <person name="Tanaka T."/>
            <person name="Michiue T."/>
            <person name="Watanabe M."/>
            <person name="Bogdanovic O."/>
            <person name="Lister R."/>
            <person name="Georgiou G."/>
            <person name="Paranjpe S.S."/>
            <person name="van Kruijsbergen I."/>
            <person name="Shu S."/>
            <person name="Carlson J."/>
            <person name="Kinoshita T."/>
            <person name="Ohta Y."/>
            <person name="Mawaribuchi S."/>
            <person name="Jenkins J."/>
            <person name="Grimwood J."/>
            <person name="Schmutz J."/>
            <person name="Mitros T."/>
            <person name="Mozaffari S.V."/>
            <person name="Suzuki Y."/>
            <person name="Haramoto Y."/>
            <person name="Yamamoto T.S."/>
            <person name="Takagi C."/>
            <person name="Heald R."/>
            <person name="Miller K."/>
            <person name="Haudenschild C."/>
            <person name="Kitzman J."/>
            <person name="Nakayama T."/>
            <person name="Izutsu Y."/>
            <person name="Robert J."/>
            <person name="Fortriede J."/>
            <person name="Burns K."/>
            <person name="Lotay V."/>
            <person name="Karimi K."/>
            <person name="Yasuoka Y."/>
            <person name="Dichmann D.S."/>
            <person name="Flajnik M.F."/>
            <person name="Houston D.W."/>
            <person name="Shendure J."/>
            <person name="DuPasquier L."/>
            <person name="Vize P.D."/>
            <person name="Zorn A.M."/>
            <person name="Ito M."/>
            <person name="Marcotte E.M."/>
            <person name="Wallingford J.B."/>
            <person name="Ito Y."/>
            <person name="Asashima M."/>
            <person name="Ueno N."/>
            <person name="Matsuda Y."/>
            <person name="Veenstra G.J."/>
            <person name="Fujiyama A."/>
            <person name="Harland R.M."/>
            <person name="Taira M."/>
            <person name="Rokhsar D.S."/>
        </authorList>
    </citation>
    <scope>NUCLEOTIDE SEQUENCE [LARGE SCALE GENOMIC DNA]</scope>
    <source>
        <strain evidence="20">J</strain>
    </source>
</reference>
<evidence type="ECO:0000259" key="14">
    <source>
        <dbReference type="PROSITE" id="PS50024"/>
    </source>
</evidence>
<dbReference type="InterPro" id="IPR036445">
    <property type="entry name" value="GPCR_2_extracell_dom_sf"/>
</dbReference>
<feature type="region of interest" description="Disordered" evidence="11">
    <location>
        <begin position="29"/>
        <end position="48"/>
    </location>
</feature>
<organism evidence="19 20">
    <name type="scientific">Xenopus laevis</name>
    <name type="common">African clawed frog</name>
    <dbReference type="NCBI Taxonomy" id="8355"/>
    <lineage>
        <taxon>Eukaryota</taxon>
        <taxon>Metazoa</taxon>
        <taxon>Chordata</taxon>
        <taxon>Craniata</taxon>
        <taxon>Vertebrata</taxon>
        <taxon>Euteleostomi</taxon>
        <taxon>Amphibia</taxon>
        <taxon>Batrachia</taxon>
        <taxon>Anura</taxon>
        <taxon>Pipoidea</taxon>
        <taxon>Pipidae</taxon>
        <taxon>Xenopodinae</taxon>
        <taxon>Xenopus</taxon>
        <taxon>Xenopus</taxon>
    </lineage>
</organism>
<dbReference type="PROSITE" id="PS50835">
    <property type="entry name" value="IG_LIKE"/>
    <property type="match status" value="1"/>
</dbReference>
<dbReference type="Proteomes" id="UP000694892">
    <property type="component" value="Chromosome 5S"/>
</dbReference>
<dbReference type="Pfam" id="PF01825">
    <property type="entry name" value="GPS"/>
    <property type="match status" value="1"/>
</dbReference>
<dbReference type="InterPro" id="IPR036179">
    <property type="entry name" value="Ig-like_dom_sf"/>
</dbReference>
<evidence type="ECO:0000256" key="7">
    <source>
        <dbReference type="ARBA" id="ARBA00023157"/>
    </source>
</evidence>
<dbReference type="InterPro" id="IPR056274">
    <property type="entry name" value="Ig_ADGRF3"/>
</dbReference>
<keyword evidence="9" id="KW-0325">Glycoprotein</keyword>
<dbReference type="GO" id="GO:0004930">
    <property type="term" value="F:G protein-coupled receptor activity"/>
    <property type="evidence" value="ECO:0007669"/>
    <property type="project" value="UniProtKB-KW"/>
</dbReference>
<dbReference type="EMBL" id="CM004475">
    <property type="protein sequence ID" value="OCT79060.1"/>
    <property type="molecule type" value="Genomic_DNA"/>
</dbReference>